<protein>
    <submittedName>
        <fullName evidence="2">Uncharacterized protein</fullName>
    </submittedName>
</protein>
<evidence type="ECO:0000256" key="1">
    <source>
        <dbReference type="SAM" id="MobiDB-lite"/>
    </source>
</evidence>
<evidence type="ECO:0000313" key="2">
    <source>
        <dbReference type="EMBL" id="WOG92945.1"/>
    </source>
</evidence>
<reference evidence="2" key="1">
    <citation type="journal article" date="2016" name="Nat. Genet.">
        <title>A high-quality carrot genome assembly provides new insights into carotenoid accumulation and asterid genome evolution.</title>
        <authorList>
            <person name="Iorizzo M."/>
            <person name="Ellison S."/>
            <person name="Senalik D."/>
            <person name="Zeng P."/>
            <person name="Satapoomin P."/>
            <person name="Huang J."/>
            <person name="Bowman M."/>
            <person name="Iovene M."/>
            <person name="Sanseverino W."/>
            <person name="Cavagnaro P."/>
            <person name="Yildiz M."/>
            <person name="Macko-Podgorni A."/>
            <person name="Moranska E."/>
            <person name="Grzebelus E."/>
            <person name="Grzebelus D."/>
            <person name="Ashrafi H."/>
            <person name="Zheng Z."/>
            <person name="Cheng S."/>
            <person name="Spooner D."/>
            <person name="Van Deynze A."/>
            <person name="Simon P."/>
        </authorList>
    </citation>
    <scope>NUCLEOTIDE SEQUENCE</scope>
    <source>
        <tissue evidence="2">Leaf</tissue>
    </source>
</reference>
<dbReference type="Proteomes" id="UP000077755">
    <property type="component" value="Chromosome 3"/>
</dbReference>
<reference evidence="2" key="2">
    <citation type="submission" date="2022-03" db="EMBL/GenBank/DDBJ databases">
        <title>Draft title - Genomic analysis of global carrot germplasm unveils the trajectory of domestication and the origin of high carotenoid orange carrot.</title>
        <authorList>
            <person name="Iorizzo M."/>
            <person name="Ellison S."/>
            <person name="Senalik D."/>
            <person name="Macko-Podgorni A."/>
            <person name="Grzebelus D."/>
            <person name="Bostan H."/>
            <person name="Rolling W."/>
            <person name="Curaba J."/>
            <person name="Simon P."/>
        </authorList>
    </citation>
    <scope>NUCLEOTIDE SEQUENCE</scope>
    <source>
        <tissue evidence="2">Leaf</tissue>
    </source>
</reference>
<proteinExistence type="predicted"/>
<feature type="region of interest" description="Disordered" evidence="1">
    <location>
        <begin position="1"/>
        <end position="48"/>
    </location>
</feature>
<keyword evidence="3" id="KW-1185">Reference proteome</keyword>
<name>A0AAF0WN59_DAUCS</name>
<accession>A0AAF0WN59</accession>
<evidence type="ECO:0000313" key="3">
    <source>
        <dbReference type="Proteomes" id="UP000077755"/>
    </source>
</evidence>
<sequence>MQVPEFETPDESNQNDVNSEQYKGGNSNFTTPKETLKGVGPSRLFSPQDNVDASILSIARDVEQNHNSTEVLTEDEITSRLQHHLSQMEKLKKEFGETLDKGKQLFPESDKIKEYEQRFEEMTTGRNEPSYAAYGLNNQLKRVLKPTDHQKSPFKIRAIDLNTQRFSKDEEEELD</sequence>
<feature type="compositionally biased region" description="Polar residues" evidence="1">
    <location>
        <begin position="11"/>
        <end position="33"/>
    </location>
</feature>
<organism evidence="2 3">
    <name type="scientific">Daucus carota subsp. sativus</name>
    <name type="common">Carrot</name>
    <dbReference type="NCBI Taxonomy" id="79200"/>
    <lineage>
        <taxon>Eukaryota</taxon>
        <taxon>Viridiplantae</taxon>
        <taxon>Streptophyta</taxon>
        <taxon>Embryophyta</taxon>
        <taxon>Tracheophyta</taxon>
        <taxon>Spermatophyta</taxon>
        <taxon>Magnoliopsida</taxon>
        <taxon>eudicotyledons</taxon>
        <taxon>Gunneridae</taxon>
        <taxon>Pentapetalae</taxon>
        <taxon>asterids</taxon>
        <taxon>campanulids</taxon>
        <taxon>Apiales</taxon>
        <taxon>Apiaceae</taxon>
        <taxon>Apioideae</taxon>
        <taxon>Scandiceae</taxon>
        <taxon>Daucinae</taxon>
        <taxon>Daucus</taxon>
        <taxon>Daucus sect. Daucus</taxon>
    </lineage>
</organism>
<gene>
    <name evidence="2" type="ORF">DCAR_0312223</name>
</gene>
<dbReference type="EMBL" id="CP093345">
    <property type="protein sequence ID" value="WOG92945.1"/>
    <property type="molecule type" value="Genomic_DNA"/>
</dbReference>
<dbReference type="AlphaFoldDB" id="A0AAF0WN59"/>